<keyword evidence="3" id="KW-1185">Reference proteome</keyword>
<feature type="region of interest" description="Disordered" evidence="1">
    <location>
        <begin position="60"/>
        <end position="87"/>
    </location>
</feature>
<gene>
    <name evidence="2" type="ORF">B0H16DRAFT_1740548</name>
</gene>
<proteinExistence type="predicted"/>
<evidence type="ECO:0000313" key="3">
    <source>
        <dbReference type="Proteomes" id="UP001215598"/>
    </source>
</evidence>
<evidence type="ECO:0000313" key="2">
    <source>
        <dbReference type="EMBL" id="KAJ7717598.1"/>
    </source>
</evidence>
<reference evidence="2" key="1">
    <citation type="submission" date="2023-03" db="EMBL/GenBank/DDBJ databases">
        <title>Massive genome expansion in bonnet fungi (Mycena s.s.) driven by repeated elements and novel gene families across ecological guilds.</title>
        <authorList>
            <consortium name="Lawrence Berkeley National Laboratory"/>
            <person name="Harder C.B."/>
            <person name="Miyauchi S."/>
            <person name="Viragh M."/>
            <person name="Kuo A."/>
            <person name="Thoen E."/>
            <person name="Andreopoulos B."/>
            <person name="Lu D."/>
            <person name="Skrede I."/>
            <person name="Drula E."/>
            <person name="Henrissat B."/>
            <person name="Morin E."/>
            <person name="Kohler A."/>
            <person name="Barry K."/>
            <person name="LaButti K."/>
            <person name="Morin E."/>
            <person name="Salamov A."/>
            <person name="Lipzen A."/>
            <person name="Mereny Z."/>
            <person name="Hegedus B."/>
            <person name="Baldrian P."/>
            <person name="Stursova M."/>
            <person name="Weitz H."/>
            <person name="Taylor A."/>
            <person name="Grigoriev I.V."/>
            <person name="Nagy L.G."/>
            <person name="Martin F."/>
            <person name="Kauserud H."/>
        </authorList>
    </citation>
    <scope>NUCLEOTIDE SEQUENCE</scope>
    <source>
        <strain evidence="2">CBHHK182m</strain>
    </source>
</reference>
<accession>A0AAD7HCJ5</accession>
<feature type="region of interest" description="Disordered" evidence="1">
    <location>
        <begin position="116"/>
        <end position="144"/>
    </location>
</feature>
<dbReference type="Proteomes" id="UP001215598">
    <property type="component" value="Unassembled WGS sequence"/>
</dbReference>
<feature type="compositionally biased region" description="Acidic residues" evidence="1">
    <location>
        <begin position="129"/>
        <end position="139"/>
    </location>
</feature>
<dbReference type="AlphaFoldDB" id="A0AAD7HCJ5"/>
<dbReference type="EMBL" id="JARKIB010000275">
    <property type="protein sequence ID" value="KAJ7717598.1"/>
    <property type="molecule type" value="Genomic_DNA"/>
</dbReference>
<protein>
    <submittedName>
        <fullName evidence="2">Uncharacterized protein</fullName>
    </submittedName>
</protein>
<comment type="caution">
    <text evidence="2">The sequence shown here is derived from an EMBL/GenBank/DDBJ whole genome shotgun (WGS) entry which is preliminary data.</text>
</comment>
<evidence type="ECO:0000256" key="1">
    <source>
        <dbReference type="SAM" id="MobiDB-lite"/>
    </source>
</evidence>
<sequence>MGTTEILSGLPALELATLLAGYRTSFHRYAAKRGCQISDSTYNACCDYFQALDTLRPSGSDTNSLFDSDDEIPPLEPMSSSTPEPQPAEEVELFHIHRNGNRLFVPANMAAILTDATEPPSSSDANDRVDEDEEEDDTSDISMDVSSSASFHGGVTMVVPAHTFHVDGEAIERAWAEEYHPPPGSSMGEGYRHSPPENSGPVHDLEIISFFGTREVKCNCGDGKHAVYERHQQFAYVNRNGDLVVKKSQTLFLPLSY</sequence>
<name>A0AAD7HCJ5_9AGAR</name>
<organism evidence="2 3">
    <name type="scientific">Mycena metata</name>
    <dbReference type="NCBI Taxonomy" id="1033252"/>
    <lineage>
        <taxon>Eukaryota</taxon>
        <taxon>Fungi</taxon>
        <taxon>Dikarya</taxon>
        <taxon>Basidiomycota</taxon>
        <taxon>Agaricomycotina</taxon>
        <taxon>Agaricomycetes</taxon>
        <taxon>Agaricomycetidae</taxon>
        <taxon>Agaricales</taxon>
        <taxon>Marasmiineae</taxon>
        <taxon>Mycenaceae</taxon>
        <taxon>Mycena</taxon>
    </lineage>
</organism>